<reference evidence="7" key="1">
    <citation type="journal article" date="2019" name="Int. J. Syst. Evol. Microbiol.">
        <title>The Global Catalogue of Microorganisms (GCM) 10K type strain sequencing project: providing services to taxonomists for standard genome sequencing and annotation.</title>
        <authorList>
            <consortium name="The Broad Institute Genomics Platform"/>
            <consortium name="The Broad Institute Genome Sequencing Center for Infectious Disease"/>
            <person name="Wu L."/>
            <person name="Ma J."/>
        </authorList>
    </citation>
    <scope>NUCLEOTIDE SEQUENCE [LARGE SCALE GENOMIC DNA]</scope>
    <source>
        <strain evidence="7">CCUG 63369</strain>
    </source>
</reference>
<dbReference type="InterPro" id="IPR039420">
    <property type="entry name" value="WalR-like"/>
</dbReference>
<evidence type="ECO:0000256" key="2">
    <source>
        <dbReference type="PROSITE-ProRule" id="PRU00169"/>
    </source>
</evidence>
<evidence type="ECO:0000313" key="7">
    <source>
        <dbReference type="Proteomes" id="UP001596956"/>
    </source>
</evidence>
<dbReference type="SUPFAM" id="SSF46894">
    <property type="entry name" value="C-terminal effector domain of the bipartite response regulators"/>
    <property type="match status" value="1"/>
</dbReference>
<dbReference type="Gene3D" id="3.40.50.2300">
    <property type="match status" value="1"/>
</dbReference>
<dbReference type="EMBL" id="JBHTHR010000542">
    <property type="protein sequence ID" value="MFD0802638.1"/>
    <property type="molecule type" value="Genomic_DNA"/>
</dbReference>
<keyword evidence="1 3" id="KW-0238">DNA-binding</keyword>
<dbReference type="Pfam" id="PF00072">
    <property type="entry name" value="Response_reg"/>
    <property type="match status" value="1"/>
</dbReference>
<evidence type="ECO:0000259" key="5">
    <source>
        <dbReference type="PROSITE" id="PS51755"/>
    </source>
</evidence>
<dbReference type="SMART" id="SM00448">
    <property type="entry name" value="REC"/>
    <property type="match status" value="1"/>
</dbReference>
<proteinExistence type="predicted"/>
<feature type="modified residue" description="4-aspartylphosphate" evidence="2">
    <location>
        <position position="54"/>
    </location>
</feature>
<feature type="domain" description="OmpR/PhoB-type" evidence="5">
    <location>
        <begin position="135"/>
        <end position="232"/>
    </location>
</feature>
<dbReference type="Gene3D" id="1.10.10.10">
    <property type="entry name" value="Winged helix-like DNA-binding domain superfamily/Winged helix DNA-binding domain"/>
    <property type="match status" value="1"/>
</dbReference>
<dbReference type="Gene3D" id="6.10.250.690">
    <property type="match status" value="1"/>
</dbReference>
<name>A0ABW3BGZ4_9ACTN</name>
<dbReference type="PANTHER" id="PTHR48111:SF28">
    <property type="entry name" value="TRANSCRIPTIONAL REGULATORY PROTEIN TCRX-RELATED"/>
    <property type="match status" value="1"/>
</dbReference>
<dbReference type="PANTHER" id="PTHR48111">
    <property type="entry name" value="REGULATOR OF RPOS"/>
    <property type="match status" value="1"/>
</dbReference>
<dbReference type="SUPFAM" id="SSF52172">
    <property type="entry name" value="CheY-like"/>
    <property type="match status" value="1"/>
</dbReference>
<dbReference type="InterPro" id="IPR011006">
    <property type="entry name" value="CheY-like_superfamily"/>
</dbReference>
<dbReference type="CDD" id="cd00383">
    <property type="entry name" value="trans_reg_C"/>
    <property type="match status" value="1"/>
</dbReference>
<dbReference type="InterPro" id="IPR036388">
    <property type="entry name" value="WH-like_DNA-bd_sf"/>
</dbReference>
<evidence type="ECO:0000259" key="4">
    <source>
        <dbReference type="PROSITE" id="PS50110"/>
    </source>
</evidence>
<keyword evidence="7" id="KW-1185">Reference proteome</keyword>
<dbReference type="InterPro" id="IPR001867">
    <property type="entry name" value="OmpR/PhoB-type_DNA-bd"/>
</dbReference>
<dbReference type="InterPro" id="IPR001789">
    <property type="entry name" value="Sig_transdc_resp-reg_receiver"/>
</dbReference>
<accession>A0ABW3BGZ4</accession>
<comment type="caution">
    <text evidence="6">The sequence shown here is derived from an EMBL/GenBank/DDBJ whole genome shotgun (WGS) entry which is preliminary data.</text>
</comment>
<protein>
    <submittedName>
        <fullName evidence="6">Response regulator transcription factor</fullName>
    </submittedName>
</protein>
<evidence type="ECO:0000313" key="6">
    <source>
        <dbReference type="EMBL" id="MFD0802638.1"/>
    </source>
</evidence>
<feature type="DNA-binding region" description="OmpR/PhoB-type" evidence="3">
    <location>
        <begin position="135"/>
        <end position="232"/>
    </location>
</feature>
<dbReference type="InterPro" id="IPR016032">
    <property type="entry name" value="Sig_transdc_resp-reg_C-effctor"/>
</dbReference>
<dbReference type="PROSITE" id="PS51755">
    <property type="entry name" value="OMPR_PHOB"/>
    <property type="match status" value="1"/>
</dbReference>
<dbReference type="CDD" id="cd17574">
    <property type="entry name" value="REC_OmpR"/>
    <property type="match status" value="1"/>
</dbReference>
<evidence type="ECO:0000256" key="1">
    <source>
        <dbReference type="ARBA" id="ARBA00023125"/>
    </source>
</evidence>
<sequence length="236" mass="26356">MTRPRILVADDEPNIVDMVTTVLDFHGFEMSSAATAAETYAAARTHEPDLVVLDVMLPDGDGFEVCRTLRRTLPRLGIVLLTAKDAHSERVAGLTFGADDYVTKPFNIDELLARVRAVLRRLRPEQPGHSQLPEDALLRFADVELDEQACTVRRAGRPVNLSRTEFELLRYLMLNRGRVLSRGQIIDAVWSADYTGGSNIVDTYIGYLRRKLGALGPNLIQTQRGFGYVLRTDEDA</sequence>
<gene>
    <name evidence="6" type="ORF">ACFQZU_15110</name>
</gene>
<keyword evidence="2" id="KW-0597">Phosphoprotein</keyword>
<dbReference type="SMART" id="SM00862">
    <property type="entry name" value="Trans_reg_C"/>
    <property type="match status" value="1"/>
</dbReference>
<evidence type="ECO:0000256" key="3">
    <source>
        <dbReference type="PROSITE-ProRule" id="PRU01091"/>
    </source>
</evidence>
<dbReference type="Pfam" id="PF00486">
    <property type="entry name" value="Trans_reg_C"/>
    <property type="match status" value="1"/>
</dbReference>
<feature type="domain" description="Response regulatory" evidence="4">
    <location>
        <begin position="5"/>
        <end position="119"/>
    </location>
</feature>
<organism evidence="6 7">
    <name type="scientific">Streptomonospora algeriensis</name>
    <dbReference type="NCBI Taxonomy" id="995084"/>
    <lineage>
        <taxon>Bacteria</taxon>
        <taxon>Bacillati</taxon>
        <taxon>Actinomycetota</taxon>
        <taxon>Actinomycetes</taxon>
        <taxon>Streptosporangiales</taxon>
        <taxon>Nocardiopsidaceae</taxon>
        <taxon>Streptomonospora</taxon>
    </lineage>
</organism>
<dbReference type="PROSITE" id="PS50110">
    <property type="entry name" value="RESPONSE_REGULATORY"/>
    <property type="match status" value="1"/>
</dbReference>
<dbReference type="Proteomes" id="UP001596956">
    <property type="component" value="Unassembled WGS sequence"/>
</dbReference>